<protein>
    <recommendedName>
        <fullName evidence="2">DUF302 domain-containing protein</fullName>
    </recommendedName>
</protein>
<feature type="chain" id="PRO_5001962790" description="DUF302 domain-containing protein" evidence="1">
    <location>
        <begin position="20"/>
        <end position="150"/>
    </location>
</feature>
<evidence type="ECO:0000313" key="4">
    <source>
        <dbReference type="Proteomes" id="UP000030021"/>
    </source>
</evidence>
<dbReference type="AlphaFoldDB" id="A0A0A0HJZ9"/>
<dbReference type="eggNOG" id="COG3439">
    <property type="taxonomic scope" value="Bacteria"/>
</dbReference>
<dbReference type="Pfam" id="PF03625">
    <property type="entry name" value="DUF302"/>
    <property type="match status" value="1"/>
</dbReference>
<dbReference type="PANTHER" id="PTHR38342:SF2">
    <property type="entry name" value="INNER MEMBRANE OR EXPORTED"/>
    <property type="match status" value="1"/>
</dbReference>
<comment type="caution">
    <text evidence="3">The sequence shown here is derived from an EMBL/GenBank/DDBJ whole genome shotgun (WGS) entry which is preliminary data.</text>
</comment>
<dbReference type="SUPFAM" id="SSF103247">
    <property type="entry name" value="TT1751-like"/>
    <property type="match status" value="1"/>
</dbReference>
<dbReference type="OrthoDB" id="9799367at2"/>
<dbReference type="STRING" id="215743.ROSMUCSMR3_00833"/>
<dbReference type="HOGENOM" id="CLU_116237_1_1_5"/>
<gene>
    <name evidence="3" type="ORF">rosmuc_03270</name>
</gene>
<feature type="domain" description="DUF302" evidence="2">
    <location>
        <begin position="55"/>
        <end position="117"/>
    </location>
</feature>
<dbReference type="RefSeq" id="WP_052115244.1">
    <property type="nucleotide sequence ID" value="NZ_KN293975.1"/>
</dbReference>
<dbReference type="Gene3D" id="3.30.310.70">
    <property type="entry name" value="TT1751-like domain"/>
    <property type="match status" value="1"/>
</dbReference>
<dbReference type="Proteomes" id="UP000030021">
    <property type="component" value="Unassembled WGS sequence"/>
</dbReference>
<dbReference type="PANTHER" id="PTHR38342">
    <property type="entry name" value="SLR5037 PROTEIN"/>
    <property type="match status" value="1"/>
</dbReference>
<dbReference type="InterPro" id="IPR005180">
    <property type="entry name" value="DUF302"/>
</dbReference>
<feature type="signal peptide" evidence="1">
    <location>
        <begin position="1"/>
        <end position="19"/>
    </location>
</feature>
<accession>A0A0A0HJZ9</accession>
<keyword evidence="1" id="KW-0732">Signal</keyword>
<proteinExistence type="predicted"/>
<evidence type="ECO:0000259" key="2">
    <source>
        <dbReference type="Pfam" id="PF03625"/>
    </source>
</evidence>
<reference evidence="3 4" key="1">
    <citation type="submission" date="2013-01" db="EMBL/GenBank/DDBJ databases">
        <authorList>
            <person name="Fiebig A."/>
            <person name="Goeker M."/>
            <person name="Klenk H.-P.P."/>
        </authorList>
    </citation>
    <scope>NUCLEOTIDE SEQUENCE [LARGE SCALE GENOMIC DNA]</scope>
    <source>
        <strain evidence="3 4">DSM 17069</strain>
    </source>
</reference>
<sequence>MKRFLVAAAMTLTALPALASDDDIIKVKSTSDVATTMDRLEAAVTGAGATVFARVDHAAGAASVDLALDPSQVLIFGNPKMGTAAMQDDPLAGLFLPMKVLVYQDGAGATWLAYQDPEDMFDDTGINDDADYIKRMTGALGKLTGVAAGQ</sequence>
<dbReference type="InterPro" id="IPR035923">
    <property type="entry name" value="TT1751-like_sf"/>
</dbReference>
<dbReference type="PATRIC" id="fig|1288298.3.peg.3276"/>
<dbReference type="CDD" id="cd14797">
    <property type="entry name" value="DUF302"/>
    <property type="match status" value="1"/>
</dbReference>
<name>A0A0A0HJZ9_9RHOB</name>
<dbReference type="EMBL" id="AONH01000016">
    <property type="protein sequence ID" value="KGM86969.1"/>
    <property type="molecule type" value="Genomic_DNA"/>
</dbReference>
<evidence type="ECO:0000256" key="1">
    <source>
        <dbReference type="SAM" id="SignalP"/>
    </source>
</evidence>
<organism evidence="3 4">
    <name type="scientific">Roseovarius mucosus DSM 17069</name>
    <dbReference type="NCBI Taxonomy" id="1288298"/>
    <lineage>
        <taxon>Bacteria</taxon>
        <taxon>Pseudomonadati</taxon>
        <taxon>Pseudomonadota</taxon>
        <taxon>Alphaproteobacteria</taxon>
        <taxon>Rhodobacterales</taxon>
        <taxon>Roseobacteraceae</taxon>
        <taxon>Roseovarius</taxon>
    </lineage>
</organism>
<evidence type="ECO:0000313" key="3">
    <source>
        <dbReference type="EMBL" id="KGM86969.1"/>
    </source>
</evidence>